<dbReference type="GeneID" id="61187156"/>
<evidence type="ECO:0000313" key="1">
    <source>
        <dbReference type="EMBL" id="QEA33579.1"/>
    </source>
</evidence>
<protein>
    <submittedName>
        <fullName evidence="1">Uncharacterized protein</fullName>
    </submittedName>
</protein>
<accession>A0AAE6IIS2</accession>
<gene>
    <name evidence="1" type="ORF">FGL89_05305</name>
</gene>
<sequence>MENTKKTTLKDVNDDLRLLLEFAKGMTDYISRINDNSWAINREIVKSDYLSAEIGKSETAVTMLNKYLNKAVKLLDEVE</sequence>
<reference evidence="1 2" key="1">
    <citation type="submission" date="2019-06" db="EMBL/GenBank/DDBJ databases">
        <title>Genome analyses of bacteria isolated from kimchi.</title>
        <authorList>
            <person name="Lee S."/>
            <person name="Ahn S."/>
            <person name="Roh S."/>
        </authorList>
    </citation>
    <scope>NUCLEOTIDE SEQUENCE [LARGE SCALE GENOMIC DNA]</scope>
    <source>
        <strain evidence="1 2">CBA3620</strain>
    </source>
</reference>
<name>A0AAE6IIS2_LEUCA</name>
<dbReference type="Proteomes" id="UP000321332">
    <property type="component" value="Chromosome"/>
</dbReference>
<dbReference type="AlphaFoldDB" id="A0AAE6IIS2"/>
<evidence type="ECO:0000313" key="2">
    <source>
        <dbReference type="Proteomes" id="UP000321332"/>
    </source>
</evidence>
<dbReference type="RefSeq" id="WP_147000449.1">
    <property type="nucleotide sequence ID" value="NZ_CP042374.1"/>
</dbReference>
<dbReference type="EMBL" id="CP042374">
    <property type="protein sequence ID" value="QEA33579.1"/>
    <property type="molecule type" value="Genomic_DNA"/>
</dbReference>
<organism evidence="1 2">
    <name type="scientific">Leuconostoc carnosum</name>
    <dbReference type="NCBI Taxonomy" id="1252"/>
    <lineage>
        <taxon>Bacteria</taxon>
        <taxon>Bacillati</taxon>
        <taxon>Bacillota</taxon>
        <taxon>Bacilli</taxon>
        <taxon>Lactobacillales</taxon>
        <taxon>Lactobacillaceae</taxon>
        <taxon>Leuconostoc</taxon>
    </lineage>
</organism>
<proteinExistence type="predicted"/>